<evidence type="ECO:0000313" key="3">
    <source>
        <dbReference type="EMBL" id="OHW62804.1"/>
    </source>
</evidence>
<keyword evidence="1 2" id="KW-0690">Ribosome biogenesis</keyword>
<comment type="caution">
    <text evidence="3">The sequence shown here is derived from an EMBL/GenBank/DDBJ whole genome shotgun (WGS) entry which is preliminary data.</text>
</comment>
<dbReference type="PANTHER" id="PTHR33515:SF1">
    <property type="entry name" value="RIBOSOME-BINDING FACTOR A, CHLOROPLASTIC-RELATED"/>
    <property type="match status" value="1"/>
</dbReference>
<evidence type="ECO:0000256" key="2">
    <source>
        <dbReference type="HAMAP-Rule" id="MF_00003"/>
    </source>
</evidence>
<comment type="function">
    <text evidence="2">One of several proteins that assist in the late maturation steps of the functional core of the 30S ribosomal subunit. Associates with free 30S ribosomal subunits (but not with 30S subunits that are part of 70S ribosomes or polysomes). Required for efficient processing of 16S rRNA. May interact with the 5'-terminal helix region of 16S rRNA.</text>
</comment>
<accession>A0A1S1V8I0</accession>
<sequence length="115" mass="13260">MSSRRLSRMGEEIKKLVSNLIMNEVKDPRVSPMTSVIQVEVTRDLRYAKIYISVMGTEKEKQDTLAGLNSSKGFIRKEIGQKINMRYTPEPIFELDSSIDHGIRISEMLRDINKE</sequence>
<keyword evidence="4" id="KW-1185">Reference proteome</keyword>
<evidence type="ECO:0000313" key="4">
    <source>
        <dbReference type="Proteomes" id="UP000180254"/>
    </source>
</evidence>
<dbReference type="Pfam" id="PF02033">
    <property type="entry name" value="RBFA"/>
    <property type="match status" value="1"/>
</dbReference>
<name>A0A1S1V8I0_9FIRM</name>
<gene>
    <name evidence="2 3" type="primary">rbfA</name>
    <name evidence="3" type="ORF">EUAN_05880</name>
</gene>
<dbReference type="InterPro" id="IPR000238">
    <property type="entry name" value="RbfA"/>
</dbReference>
<dbReference type="InterPro" id="IPR023799">
    <property type="entry name" value="RbfA_dom_sf"/>
</dbReference>
<dbReference type="Gene3D" id="3.30.300.20">
    <property type="match status" value="1"/>
</dbReference>
<comment type="subcellular location">
    <subcellularLocation>
        <location evidence="2">Cytoplasm</location>
    </subcellularLocation>
</comment>
<proteinExistence type="inferred from homology"/>
<comment type="similarity">
    <text evidence="2">Belongs to the RbfA family.</text>
</comment>
<dbReference type="PANTHER" id="PTHR33515">
    <property type="entry name" value="RIBOSOME-BINDING FACTOR A, CHLOROPLASTIC-RELATED"/>
    <property type="match status" value="1"/>
</dbReference>
<dbReference type="HAMAP" id="MF_00003">
    <property type="entry name" value="RbfA"/>
    <property type="match status" value="1"/>
</dbReference>
<keyword evidence="2" id="KW-0963">Cytoplasm</keyword>
<dbReference type="STRING" id="39480.EUAN_05880"/>
<evidence type="ECO:0000256" key="1">
    <source>
        <dbReference type="ARBA" id="ARBA00022517"/>
    </source>
</evidence>
<dbReference type="SUPFAM" id="SSF89919">
    <property type="entry name" value="Ribosome-binding factor A, RbfA"/>
    <property type="match status" value="1"/>
</dbReference>
<dbReference type="GO" id="GO:0030490">
    <property type="term" value="P:maturation of SSU-rRNA"/>
    <property type="evidence" value="ECO:0007669"/>
    <property type="project" value="UniProtKB-UniRule"/>
</dbReference>
<dbReference type="Proteomes" id="UP000180254">
    <property type="component" value="Unassembled WGS sequence"/>
</dbReference>
<dbReference type="AlphaFoldDB" id="A0A1S1V8I0"/>
<dbReference type="InterPro" id="IPR015946">
    <property type="entry name" value="KH_dom-like_a/b"/>
</dbReference>
<dbReference type="EMBL" id="MKIE01000002">
    <property type="protein sequence ID" value="OHW62804.1"/>
    <property type="molecule type" value="Genomic_DNA"/>
</dbReference>
<protein>
    <recommendedName>
        <fullName evidence="2">Ribosome-binding factor A</fullName>
    </recommendedName>
</protein>
<dbReference type="NCBIfam" id="TIGR00082">
    <property type="entry name" value="rbfA"/>
    <property type="match status" value="1"/>
</dbReference>
<dbReference type="GO" id="GO:0005829">
    <property type="term" value="C:cytosol"/>
    <property type="evidence" value="ECO:0007669"/>
    <property type="project" value="TreeGrafter"/>
</dbReference>
<dbReference type="RefSeq" id="WP_071061523.1">
    <property type="nucleotide sequence ID" value="NZ_MKIE01000002.1"/>
</dbReference>
<reference evidence="3 4" key="1">
    <citation type="submission" date="2016-09" db="EMBL/GenBank/DDBJ databases">
        <title>Genome sequence of Eubacterium angustum.</title>
        <authorList>
            <person name="Poehlein A."/>
            <person name="Daniel R."/>
        </authorList>
    </citation>
    <scope>NUCLEOTIDE SEQUENCE [LARGE SCALE GENOMIC DNA]</scope>
    <source>
        <strain evidence="3 4">DSM 1989</strain>
    </source>
</reference>
<dbReference type="GO" id="GO:0043024">
    <property type="term" value="F:ribosomal small subunit binding"/>
    <property type="evidence" value="ECO:0007669"/>
    <property type="project" value="TreeGrafter"/>
</dbReference>
<organism evidence="3 4">
    <name type="scientific">Andreesenia angusta</name>
    <dbReference type="NCBI Taxonomy" id="39480"/>
    <lineage>
        <taxon>Bacteria</taxon>
        <taxon>Bacillati</taxon>
        <taxon>Bacillota</taxon>
        <taxon>Tissierellia</taxon>
        <taxon>Tissierellales</taxon>
        <taxon>Gottschalkiaceae</taxon>
        <taxon>Andreesenia</taxon>
    </lineage>
</organism>
<dbReference type="OrthoDB" id="307788at2"/>
<comment type="subunit">
    <text evidence="2">Monomer. Binds 30S ribosomal subunits, but not 50S ribosomal subunits or 70S ribosomes.</text>
</comment>